<keyword evidence="3" id="KW-1185">Reference proteome</keyword>
<evidence type="ECO:0000313" key="3">
    <source>
        <dbReference type="Proteomes" id="UP001187192"/>
    </source>
</evidence>
<comment type="caution">
    <text evidence="2">The sequence shown here is derived from an EMBL/GenBank/DDBJ whole genome shotgun (WGS) entry which is preliminary data.</text>
</comment>
<feature type="compositionally biased region" description="Low complexity" evidence="1">
    <location>
        <begin position="19"/>
        <end position="37"/>
    </location>
</feature>
<dbReference type="Proteomes" id="UP001187192">
    <property type="component" value="Unassembled WGS sequence"/>
</dbReference>
<feature type="region of interest" description="Disordered" evidence="1">
    <location>
        <begin position="96"/>
        <end position="134"/>
    </location>
</feature>
<organism evidence="2 3">
    <name type="scientific">Ficus carica</name>
    <name type="common">Common fig</name>
    <dbReference type="NCBI Taxonomy" id="3494"/>
    <lineage>
        <taxon>Eukaryota</taxon>
        <taxon>Viridiplantae</taxon>
        <taxon>Streptophyta</taxon>
        <taxon>Embryophyta</taxon>
        <taxon>Tracheophyta</taxon>
        <taxon>Spermatophyta</taxon>
        <taxon>Magnoliopsida</taxon>
        <taxon>eudicotyledons</taxon>
        <taxon>Gunneridae</taxon>
        <taxon>Pentapetalae</taxon>
        <taxon>rosids</taxon>
        <taxon>fabids</taxon>
        <taxon>Rosales</taxon>
        <taxon>Moraceae</taxon>
        <taxon>Ficeae</taxon>
        <taxon>Ficus</taxon>
    </lineage>
</organism>
<feature type="compositionally biased region" description="Basic and acidic residues" evidence="1">
    <location>
        <begin position="102"/>
        <end position="111"/>
    </location>
</feature>
<sequence>MSDLLDSENPILSRNADITGSSSFTTSTSSDSTGETTTSRERTLDHLSGLSDVSSPDNREGVAMLEEILRVGPSMRLDPRFINELNRAALVPPTPASGAIAREQDVPERAASEASTSGREDFESPDSTPPAGEPIQVLQRARGRAMRINDQRVIRQADLEMVDLAGDHPVYAPNFYTSAMTERYLVVLREEFQIPADVDLVAPVAGDLPSCLPPRYIALSVEYFQAGLRLPFHPFLRRTLTRLNVTPIQLNANAYRILVSCYILWAKNFDEEIPFRAFQNLYRMKSALSSWAYYYFQGYRGTFIIGCPDSDKQAKFLWFFAGGRWLRGRLARHELPRMERVPLTFRRRYVWTQAPHTTSSNLEKIDALREKADPERNQIRLVSSESLNKHRWLNPPDTPDRFPQAGVAKSGVTVASLAPKKGAP</sequence>
<protein>
    <submittedName>
        <fullName evidence="2">Uncharacterized protein</fullName>
    </submittedName>
</protein>
<name>A0AA88DPT6_FICCA</name>
<dbReference type="EMBL" id="BTGU01000086">
    <property type="protein sequence ID" value="GMN59306.1"/>
    <property type="molecule type" value="Genomic_DNA"/>
</dbReference>
<accession>A0AA88DPT6</accession>
<evidence type="ECO:0000256" key="1">
    <source>
        <dbReference type="SAM" id="MobiDB-lite"/>
    </source>
</evidence>
<feature type="region of interest" description="Disordered" evidence="1">
    <location>
        <begin position="1"/>
        <end position="58"/>
    </location>
</feature>
<reference evidence="2" key="1">
    <citation type="submission" date="2023-07" db="EMBL/GenBank/DDBJ databases">
        <title>draft genome sequence of fig (Ficus carica).</title>
        <authorList>
            <person name="Takahashi T."/>
            <person name="Nishimura K."/>
        </authorList>
    </citation>
    <scope>NUCLEOTIDE SEQUENCE</scope>
</reference>
<gene>
    <name evidence="2" type="ORF">TIFTF001_028390</name>
</gene>
<proteinExistence type="predicted"/>
<dbReference type="AlphaFoldDB" id="A0AA88DPT6"/>
<evidence type="ECO:0000313" key="2">
    <source>
        <dbReference type="EMBL" id="GMN59306.1"/>
    </source>
</evidence>